<evidence type="ECO:0000256" key="1">
    <source>
        <dbReference type="SAM" id="Phobius"/>
    </source>
</evidence>
<feature type="transmembrane region" description="Helical" evidence="1">
    <location>
        <begin position="363"/>
        <end position="381"/>
    </location>
</feature>
<keyword evidence="1" id="KW-1133">Transmembrane helix</keyword>
<reference evidence="4" key="1">
    <citation type="journal article" date="2019" name="Int. J. Syst. Evol. Microbiol.">
        <title>The Global Catalogue of Microorganisms (GCM) 10K type strain sequencing project: providing services to taxonomists for standard genome sequencing and annotation.</title>
        <authorList>
            <consortium name="The Broad Institute Genomics Platform"/>
            <consortium name="The Broad Institute Genome Sequencing Center for Infectious Disease"/>
            <person name="Wu L."/>
            <person name="Ma J."/>
        </authorList>
    </citation>
    <scope>NUCLEOTIDE SEQUENCE [LARGE SCALE GENOMIC DNA]</scope>
    <source>
        <strain evidence="4">JCM 17841</strain>
    </source>
</reference>
<evidence type="ECO:0000313" key="4">
    <source>
        <dbReference type="Proteomes" id="UP001501243"/>
    </source>
</evidence>
<proteinExistence type="predicted"/>
<keyword evidence="1" id="KW-0472">Membrane</keyword>
<organism evidence="3 4">
    <name type="scientific">Hymenobacter ginsengisoli</name>
    <dbReference type="NCBI Taxonomy" id="1051626"/>
    <lineage>
        <taxon>Bacteria</taxon>
        <taxon>Pseudomonadati</taxon>
        <taxon>Bacteroidota</taxon>
        <taxon>Cytophagia</taxon>
        <taxon>Cytophagales</taxon>
        <taxon>Hymenobacteraceae</taxon>
        <taxon>Hymenobacter</taxon>
    </lineage>
</organism>
<feature type="domain" description="Phospholipid/glycerol acyltransferase" evidence="2">
    <location>
        <begin position="68"/>
        <end position="198"/>
    </location>
</feature>
<comment type="caution">
    <text evidence="3">The sequence shown here is derived from an EMBL/GenBank/DDBJ whole genome shotgun (WGS) entry which is preliminary data.</text>
</comment>
<feature type="transmembrane region" description="Helical" evidence="1">
    <location>
        <begin position="222"/>
        <end position="243"/>
    </location>
</feature>
<gene>
    <name evidence="3" type="ORF">GCM10023172_06470</name>
</gene>
<dbReference type="RefSeq" id="WP_208132544.1">
    <property type="nucleotide sequence ID" value="NZ_BAABGQ010000004.1"/>
</dbReference>
<keyword evidence="4" id="KW-1185">Reference proteome</keyword>
<name>A0ABP8Q0G4_9BACT</name>
<keyword evidence="1" id="KW-0812">Transmembrane</keyword>
<protein>
    <recommendedName>
        <fullName evidence="2">Phospholipid/glycerol acyltransferase domain-containing protein</fullName>
    </recommendedName>
</protein>
<sequence>MSAAAAAPDTLPPPLIRANQHIYHDYFRPEFTQALDDNILWLLDKVWFRSRLVGFEPYPQRNNPSRPLIFASNHSGMAFPWDAIISLSHLWRYLLRTRGTLHGLPRPLSAPMLSATRLMNPYLITDFWKKCGSVDATTLNFETMMYYQEHNLMLYPEGVPGIGKGFNRKYQLQRLATSMLRLSLMHGTDIMPFYTINAEYLNPYAYSFDWINRLTKKIGIPFLPITLLLLLVIVQPWAFYLALPAQLTYVMGTRIRPTDYTTKKHDELSRDELLALSEQIRLRMQGEMDAAVAAHGQHPYRWRELWQRMKENRRYFPFFMPFAWPAVFTEFERRFVKNGERDFDLQLDQPGAFWKMLWRNPLVLAYFIPVLGWIPLAIKGYRDNKLARLRKQPAAGSRASE</sequence>
<dbReference type="SMART" id="SM00563">
    <property type="entry name" value="PlsC"/>
    <property type="match status" value="1"/>
</dbReference>
<evidence type="ECO:0000259" key="2">
    <source>
        <dbReference type="SMART" id="SM00563"/>
    </source>
</evidence>
<accession>A0ABP8Q0G4</accession>
<dbReference type="EMBL" id="BAABGQ010000004">
    <property type="protein sequence ID" value="GAA4495181.1"/>
    <property type="molecule type" value="Genomic_DNA"/>
</dbReference>
<evidence type="ECO:0000313" key="3">
    <source>
        <dbReference type="EMBL" id="GAA4495181.1"/>
    </source>
</evidence>
<dbReference type="InterPro" id="IPR002123">
    <property type="entry name" value="Plipid/glycerol_acylTrfase"/>
</dbReference>
<dbReference type="Proteomes" id="UP001501243">
    <property type="component" value="Unassembled WGS sequence"/>
</dbReference>